<dbReference type="Proteomes" id="UP000297549">
    <property type="component" value="Unassembled WGS sequence"/>
</dbReference>
<keyword evidence="1" id="KW-0732">Signal</keyword>
<name>A0A4Z0PXX2_9BACT</name>
<keyword evidence="3" id="KW-1185">Reference proteome</keyword>
<reference evidence="2 3" key="1">
    <citation type="submission" date="2019-04" db="EMBL/GenBank/DDBJ databases">
        <authorList>
            <person name="Feng G."/>
            <person name="Zhang J."/>
            <person name="Zhu H."/>
        </authorList>
    </citation>
    <scope>NUCLEOTIDE SEQUENCE [LARGE SCALE GENOMIC DNA]</scope>
    <source>
        <strain evidence="2 3">JCM 31653</strain>
    </source>
</reference>
<organism evidence="2 3">
    <name type="scientific">Hymenobacter aquaticus</name>
    <dbReference type="NCBI Taxonomy" id="1867101"/>
    <lineage>
        <taxon>Bacteria</taxon>
        <taxon>Pseudomonadati</taxon>
        <taxon>Bacteroidota</taxon>
        <taxon>Cytophagia</taxon>
        <taxon>Cytophagales</taxon>
        <taxon>Hymenobacteraceae</taxon>
        <taxon>Hymenobacter</taxon>
    </lineage>
</organism>
<dbReference type="RefSeq" id="WP_135464679.1">
    <property type="nucleotide sequence ID" value="NZ_SRLC01000002.1"/>
</dbReference>
<dbReference type="OrthoDB" id="886837at2"/>
<proteinExistence type="predicted"/>
<evidence type="ECO:0000313" key="2">
    <source>
        <dbReference type="EMBL" id="TGE22159.1"/>
    </source>
</evidence>
<dbReference type="AlphaFoldDB" id="A0A4Z0PXX2"/>
<gene>
    <name evidence="2" type="ORF">E5K00_18090</name>
</gene>
<protein>
    <submittedName>
        <fullName evidence="2">Uncharacterized protein</fullName>
    </submittedName>
</protein>
<feature type="chain" id="PRO_5021259157" evidence="1">
    <location>
        <begin position="22"/>
        <end position="157"/>
    </location>
</feature>
<sequence length="157" mass="17040">MLQRLLLTGYLAWAAATVLPAQTKTTPAPPAAVTSLQAHAAQYFADLSQRYREIYFAPSDGRAIALLSTAITEFGARRKGLAAEAEELKKLPVNKQQPIRLSLQSPTWAKDQQALQASTAAAKMQARRQRNSALEAAFRRFEAAQLAVLPAPLVPAD</sequence>
<comment type="caution">
    <text evidence="2">The sequence shown here is derived from an EMBL/GenBank/DDBJ whole genome shotgun (WGS) entry which is preliminary data.</text>
</comment>
<accession>A0A4Z0PXX2</accession>
<dbReference type="EMBL" id="SRLC01000002">
    <property type="protein sequence ID" value="TGE22159.1"/>
    <property type="molecule type" value="Genomic_DNA"/>
</dbReference>
<evidence type="ECO:0000256" key="1">
    <source>
        <dbReference type="SAM" id="SignalP"/>
    </source>
</evidence>
<evidence type="ECO:0000313" key="3">
    <source>
        <dbReference type="Proteomes" id="UP000297549"/>
    </source>
</evidence>
<feature type="signal peptide" evidence="1">
    <location>
        <begin position="1"/>
        <end position="21"/>
    </location>
</feature>